<feature type="region of interest" description="Disordered" evidence="1">
    <location>
        <begin position="305"/>
        <end position="450"/>
    </location>
</feature>
<dbReference type="HOGENOM" id="CLU_546296_0_0_1"/>
<feature type="compositionally biased region" description="Basic and acidic residues" evidence="1">
    <location>
        <begin position="191"/>
        <end position="200"/>
    </location>
</feature>
<dbReference type="EMBL" id="JH767594">
    <property type="protein sequence ID" value="EON68276.1"/>
    <property type="molecule type" value="Genomic_DNA"/>
</dbReference>
<feature type="compositionally biased region" description="Basic and acidic residues" evidence="1">
    <location>
        <begin position="305"/>
        <end position="331"/>
    </location>
</feature>
<feature type="region of interest" description="Disordered" evidence="1">
    <location>
        <begin position="183"/>
        <end position="230"/>
    </location>
</feature>
<feature type="region of interest" description="Disordered" evidence="1">
    <location>
        <begin position="1"/>
        <end position="74"/>
    </location>
</feature>
<gene>
    <name evidence="2" type="ORF">W97_07534</name>
</gene>
<feature type="region of interest" description="Disordered" evidence="1">
    <location>
        <begin position="473"/>
        <end position="499"/>
    </location>
</feature>
<accession>R7Z2X5</accession>
<sequence>MSNFRQANVGEAASHEQTNYYAGLHIENSEEEDSANELLEETAGETADDWEESDDEVNSQAGEEILPWSRNRPRRRRTDTAIQRKYMGKCLTCEQRGHKWRACQSLCTHHLRIMDERIRHNGQECPLKGRLYKKHGVSDALLAQFETSAIARAALEREELRPRIVLVREEEVERAYQEGSMAGWEDALQEGEARRQRSSEAQRAPPRNTSPIELPTQEPEYSGHDRRARPPQELEYPHYEMSGGHPPQEPEYQHYYREPRSPQEPEYPRYDWETRVWREGRMHGREEALPRVIAHTQQPVYQEYGRRPYTPREPEHQDYQPRIRLPAREAENQVYGMASRRSPAPRRRDDSYDRSSFHYSPPLRQEYEGYGRSTRPRSPLRREYGGVYVTINPRSPPRREYDSRGRDEYDYERSIRPVRPRSPRQPDYDSYERPRRRDETGRHPEPGYGYGYGHFPYPYSPWYPSYPPPPPHWGYPPPYPSPSYSDRRTPPEDRDRRRQ</sequence>
<feature type="compositionally biased region" description="Basic and acidic residues" evidence="1">
    <location>
        <begin position="397"/>
        <end position="415"/>
    </location>
</feature>
<organism evidence="2 3">
    <name type="scientific">Coniosporium apollinis (strain CBS 100218)</name>
    <name type="common">Rock-inhabiting black yeast</name>
    <dbReference type="NCBI Taxonomy" id="1168221"/>
    <lineage>
        <taxon>Eukaryota</taxon>
        <taxon>Fungi</taxon>
        <taxon>Dikarya</taxon>
        <taxon>Ascomycota</taxon>
        <taxon>Pezizomycotina</taxon>
        <taxon>Dothideomycetes</taxon>
        <taxon>Dothideomycetes incertae sedis</taxon>
        <taxon>Coniosporium</taxon>
    </lineage>
</organism>
<dbReference type="Proteomes" id="UP000016924">
    <property type="component" value="Unassembled WGS sequence"/>
</dbReference>
<dbReference type="GeneID" id="19904845"/>
<keyword evidence="3" id="KW-1185">Reference proteome</keyword>
<feature type="compositionally biased region" description="Acidic residues" evidence="1">
    <location>
        <begin position="29"/>
        <end position="57"/>
    </location>
</feature>
<dbReference type="RefSeq" id="XP_007783593.1">
    <property type="nucleotide sequence ID" value="XM_007785403.1"/>
</dbReference>
<feature type="compositionally biased region" description="Basic and acidic residues" evidence="1">
    <location>
        <begin position="346"/>
        <end position="356"/>
    </location>
</feature>
<feature type="compositionally biased region" description="Basic and acidic residues" evidence="1">
    <location>
        <begin position="485"/>
        <end position="499"/>
    </location>
</feature>
<protein>
    <submittedName>
        <fullName evidence="2">Uncharacterized protein</fullName>
    </submittedName>
</protein>
<dbReference type="AlphaFoldDB" id="R7Z2X5"/>
<feature type="compositionally biased region" description="Basic and acidic residues" evidence="1">
    <location>
        <begin position="221"/>
        <end position="230"/>
    </location>
</feature>
<proteinExistence type="predicted"/>
<evidence type="ECO:0000313" key="3">
    <source>
        <dbReference type="Proteomes" id="UP000016924"/>
    </source>
</evidence>
<name>R7Z2X5_CONA1</name>
<reference evidence="3" key="1">
    <citation type="submission" date="2012-06" db="EMBL/GenBank/DDBJ databases">
        <title>The genome sequence of Coniosporium apollinis CBS 100218.</title>
        <authorList>
            <consortium name="The Broad Institute Genome Sequencing Platform"/>
            <person name="Cuomo C."/>
            <person name="Gorbushina A."/>
            <person name="Noack S."/>
            <person name="Walker B."/>
            <person name="Young S.K."/>
            <person name="Zeng Q."/>
            <person name="Gargeya S."/>
            <person name="Fitzgerald M."/>
            <person name="Haas B."/>
            <person name="Abouelleil A."/>
            <person name="Alvarado L."/>
            <person name="Arachchi H.M."/>
            <person name="Berlin A.M."/>
            <person name="Chapman S.B."/>
            <person name="Goldberg J."/>
            <person name="Griggs A."/>
            <person name="Gujja S."/>
            <person name="Hansen M."/>
            <person name="Howarth C."/>
            <person name="Imamovic A."/>
            <person name="Larimer J."/>
            <person name="McCowan C."/>
            <person name="Montmayeur A."/>
            <person name="Murphy C."/>
            <person name="Neiman D."/>
            <person name="Pearson M."/>
            <person name="Priest M."/>
            <person name="Roberts A."/>
            <person name="Saif S."/>
            <person name="Shea T."/>
            <person name="Sisk P."/>
            <person name="Sykes S."/>
            <person name="Wortman J."/>
            <person name="Nusbaum C."/>
            <person name="Birren B."/>
        </authorList>
    </citation>
    <scope>NUCLEOTIDE SEQUENCE [LARGE SCALE GENOMIC DNA]</scope>
    <source>
        <strain evidence="3">CBS 100218</strain>
    </source>
</reference>
<evidence type="ECO:0000256" key="1">
    <source>
        <dbReference type="SAM" id="MobiDB-lite"/>
    </source>
</evidence>
<feature type="compositionally biased region" description="Basic and acidic residues" evidence="1">
    <location>
        <begin position="424"/>
        <end position="445"/>
    </location>
</feature>
<evidence type="ECO:0000313" key="2">
    <source>
        <dbReference type="EMBL" id="EON68276.1"/>
    </source>
</evidence>